<dbReference type="EMBL" id="CM017881">
    <property type="protein sequence ID" value="KAG1362695.1"/>
    <property type="molecule type" value="Genomic_DNA"/>
</dbReference>
<comment type="caution">
    <text evidence="2">The sequence shown here is derived from an EMBL/GenBank/DDBJ whole genome shotgun (WGS) entry which is preliminary data.</text>
</comment>
<keyword evidence="3" id="KW-1185">Reference proteome</keyword>
<feature type="region of interest" description="Disordered" evidence="1">
    <location>
        <begin position="1"/>
        <end position="105"/>
    </location>
</feature>
<evidence type="ECO:0000313" key="3">
    <source>
        <dbReference type="Proteomes" id="UP000797356"/>
    </source>
</evidence>
<evidence type="ECO:0000313" key="2">
    <source>
        <dbReference type="EMBL" id="KAG1362695.1"/>
    </source>
</evidence>
<proteinExistence type="predicted"/>
<protein>
    <submittedName>
        <fullName evidence="2">Uncharacterized protein</fullName>
    </submittedName>
</protein>
<reference evidence="2" key="2">
    <citation type="submission" date="2019-07" db="EMBL/GenBank/DDBJ databases">
        <authorList>
            <person name="Yang Y."/>
            <person name="Bocs S."/>
            <person name="Baudouin L."/>
        </authorList>
    </citation>
    <scope>NUCLEOTIDE SEQUENCE</scope>
    <source>
        <tissue evidence="2">Spear leaf of Hainan Tall coconut</tissue>
    </source>
</reference>
<gene>
    <name evidence="2" type="ORF">COCNU_10G009140</name>
</gene>
<sequence length="270" mass="30875">MGGSALGGAEMSNERSTELHPHSPGPAPLLVPEEEENDLLRAVAPFLRGGDSIQVPDQTPQAGASPVDESINASSSEDDSSSSSSSEVSVSEDESEVEVSSEVADSTPQFWGKWEEREKDLFLRAQSLKIREKIDEEYFNDIPRNLNEAAALGERAYQSHLDFEEFEVGMLEKRTELRDRLIDLFSNDNDPQVLLYRQENPDPTSRLKRDFLIFDEKIAGRIETWDRFAPGFRERAQEHMDYFINYIKNQRLDSMTYLEFKREVFNKEVE</sequence>
<accession>A0A8K0N831</accession>
<feature type="compositionally biased region" description="Basic and acidic residues" evidence="1">
    <location>
        <begin position="12"/>
        <end position="21"/>
    </location>
</feature>
<evidence type="ECO:0000256" key="1">
    <source>
        <dbReference type="SAM" id="MobiDB-lite"/>
    </source>
</evidence>
<reference evidence="2" key="1">
    <citation type="journal article" date="2017" name="Gigascience">
        <title>The genome draft of coconut (Cocos nucifera).</title>
        <authorList>
            <person name="Xiao Y."/>
            <person name="Xu P."/>
            <person name="Fan H."/>
            <person name="Baudouin L."/>
            <person name="Xia W."/>
            <person name="Bocs S."/>
            <person name="Xu J."/>
            <person name="Li Q."/>
            <person name="Guo A."/>
            <person name="Zhou L."/>
            <person name="Li J."/>
            <person name="Wu Y."/>
            <person name="Ma Z."/>
            <person name="Armero A."/>
            <person name="Issali A.E."/>
            <person name="Liu N."/>
            <person name="Peng M."/>
            <person name="Yang Y."/>
        </authorList>
    </citation>
    <scope>NUCLEOTIDE SEQUENCE</scope>
    <source>
        <tissue evidence="2">Spear leaf of Hainan Tall coconut</tissue>
    </source>
</reference>
<dbReference type="Proteomes" id="UP000797356">
    <property type="component" value="Chromosome 10"/>
</dbReference>
<feature type="compositionally biased region" description="Acidic residues" evidence="1">
    <location>
        <begin position="90"/>
        <end position="99"/>
    </location>
</feature>
<organism evidence="2 3">
    <name type="scientific">Cocos nucifera</name>
    <name type="common">Coconut palm</name>
    <dbReference type="NCBI Taxonomy" id="13894"/>
    <lineage>
        <taxon>Eukaryota</taxon>
        <taxon>Viridiplantae</taxon>
        <taxon>Streptophyta</taxon>
        <taxon>Embryophyta</taxon>
        <taxon>Tracheophyta</taxon>
        <taxon>Spermatophyta</taxon>
        <taxon>Magnoliopsida</taxon>
        <taxon>Liliopsida</taxon>
        <taxon>Arecaceae</taxon>
        <taxon>Arecoideae</taxon>
        <taxon>Cocoseae</taxon>
        <taxon>Attaleinae</taxon>
        <taxon>Cocos</taxon>
    </lineage>
</organism>
<dbReference type="AlphaFoldDB" id="A0A8K0N831"/>
<name>A0A8K0N831_COCNU</name>